<proteinExistence type="predicted"/>
<keyword evidence="2" id="KW-1185">Reference proteome</keyword>
<accession>A0A202CCE6</accession>
<dbReference type="SUPFAM" id="SSF56003">
    <property type="entry name" value="Molybdenum cofactor-binding domain"/>
    <property type="match status" value="1"/>
</dbReference>
<comment type="caution">
    <text evidence="1">The sequence shown here is derived from an EMBL/GenBank/DDBJ whole genome shotgun (WGS) entry which is preliminary data.</text>
</comment>
<evidence type="ECO:0000313" key="1">
    <source>
        <dbReference type="EMBL" id="OVE61234.1"/>
    </source>
</evidence>
<feature type="non-terminal residue" evidence="1">
    <location>
        <position position="67"/>
    </location>
</feature>
<dbReference type="Proteomes" id="UP000196355">
    <property type="component" value="Unassembled WGS sequence"/>
</dbReference>
<dbReference type="InterPro" id="IPR037165">
    <property type="entry name" value="AldOxase/xan_DH_Mopterin-bd_sf"/>
</dbReference>
<dbReference type="AlphaFoldDB" id="A0A202CCE6"/>
<dbReference type="EMBL" id="MVAG01000065">
    <property type="protein sequence ID" value="OVE61234.1"/>
    <property type="molecule type" value="Genomic_DNA"/>
</dbReference>
<sequence length="67" mass="7426">MGSDKEGKVNAIYHKAIGETSLFEDYVEIVVNWANMLYPAENSLLEHEIVPLDVYSPLDMRAPGGST</sequence>
<gene>
    <name evidence="1" type="ORF">B0E34_02845</name>
</gene>
<reference evidence="2" key="1">
    <citation type="submission" date="2017-02" db="EMBL/GenBank/DDBJ databases">
        <authorList>
            <person name="Tetz G."/>
            <person name="Tetz V."/>
        </authorList>
    </citation>
    <scope>NUCLEOTIDE SEQUENCE [LARGE SCALE GENOMIC DNA]</scope>
    <source>
        <strain evidence="2">VT16-26</strain>
    </source>
</reference>
<organism evidence="1 2">
    <name type="scientific">Chryseobacterium mucoviscidosis</name>
    <dbReference type="NCBI Taxonomy" id="1945581"/>
    <lineage>
        <taxon>Bacteria</taxon>
        <taxon>Pseudomonadati</taxon>
        <taxon>Bacteroidota</taxon>
        <taxon>Flavobacteriia</taxon>
        <taxon>Flavobacteriales</taxon>
        <taxon>Weeksellaceae</taxon>
        <taxon>Chryseobacterium group</taxon>
        <taxon>Chryseobacterium</taxon>
    </lineage>
</organism>
<name>A0A202CCE6_9FLAO</name>
<evidence type="ECO:0000313" key="2">
    <source>
        <dbReference type="Proteomes" id="UP000196355"/>
    </source>
</evidence>
<protein>
    <submittedName>
        <fullName evidence="1">Uncharacterized protein</fullName>
    </submittedName>
</protein>
<dbReference type="GO" id="GO:0016491">
    <property type="term" value="F:oxidoreductase activity"/>
    <property type="evidence" value="ECO:0007669"/>
    <property type="project" value="InterPro"/>
</dbReference>
<dbReference type="RefSeq" id="WP_133059886.1">
    <property type="nucleotide sequence ID" value="NZ_MVAG01000065.1"/>
</dbReference>